<feature type="compositionally biased region" description="Basic and acidic residues" evidence="5">
    <location>
        <begin position="24"/>
        <end position="36"/>
    </location>
</feature>
<name>A0AAD1RUK0_PELCU</name>
<sequence length="243" mass="26780">MGTEEKPWAVSTAPNPPAPAAQPDKPKMKNKSDKEAKAAQQEEAHKCCGCRFPLLVAVLQLALGVSITVVAFLMAGTCSSLLVRDTPHWAGIIVSTVAILGLFLLCLPYQPYEKTSCQFALKLTYFLLNTLSLIICVMAAAFAAYHYSLIKQFMCEMAADSCHCTLDSSDPLSRTILYQDVADCNTITSTITLFVLLQMTLNLLLALVCLAACFVMWKDRYQVFYVGLWHQGPTTNEKPQQKV</sequence>
<protein>
    <submittedName>
        <fullName evidence="7">Sarcospan</fullName>
    </submittedName>
</protein>
<feature type="transmembrane region" description="Helical" evidence="6">
    <location>
        <begin position="88"/>
        <end position="107"/>
    </location>
</feature>
<evidence type="ECO:0000256" key="2">
    <source>
        <dbReference type="ARBA" id="ARBA00022692"/>
    </source>
</evidence>
<dbReference type="Proteomes" id="UP001295444">
    <property type="component" value="Chromosome 03"/>
</dbReference>
<dbReference type="InterPro" id="IPR030429">
    <property type="entry name" value="Sarcospan"/>
</dbReference>
<reference evidence="7" key="1">
    <citation type="submission" date="2022-03" db="EMBL/GenBank/DDBJ databases">
        <authorList>
            <person name="Alioto T."/>
            <person name="Alioto T."/>
            <person name="Gomez Garrido J."/>
        </authorList>
    </citation>
    <scope>NUCLEOTIDE SEQUENCE</scope>
</reference>
<evidence type="ECO:0000256" key="3">
    <source>
        <dbReference type="ARBA" id="ARBA00022989"/>
    </source>
</evidence>
<dbReference type="Pfam" id="PF04103">
    <property type="entry name" value="CD20"/>
    <property type="match status" value="1"/>
</dbReference>
<comment type="subcellular location">
    <subcellularLocation>
        <location evidence="1">Membrane</location>
        <topology evidence="1">Multi-pass membrane protein</topology>
    </subcellularLocation>
</comment>
<evidence type="ECO:0000256" key="4">
    <source>
        <dbReference type="ARBA" id="ARBA00023136"/>
    </source>
</evidence>
<dbReference type="PANTHER" id="PTHR15260:SF1">
    <property type="entry name" value="SARCOSPAN"/>
    <property type="match status" value="1"/>
</dbReference>
<evidence type="ECO:0000256" key="6">
    <source>
        <dbReference type="SAM" id="Phobius"/>
    </source>
</evidence>
<organism evidence="7 8">
    <name type="scientific">Pelobates cultripes</name>
    <name type="common">Western spadefoot toad</name>
    <dbReference type="NCBI Taxonomy" id="61616"/>
    <lineage>
        <taxon>Eukaryota</taxon>
        <taxon>Metazoa</taxon>
        <taxon>Chordata</taxon>
        <taxon>Craniata</taxon>
        <taxon>Vertebrata</taxon>
        <taxon>Euteleostomi</taxon>
        <taxon>Amphibia</taxon>
        <taxon>Batrachia</taxon>
        <taxon>Anura</taxon>
        <taxon>Pelobatoidea</taxon>
        <taxon>Pelobatidae</taxon>
        <taxon>Pelobates</taxon>
    </lineage>
</organism>
<feature type="transmembrane region" description="Helical" evidence="6">
    <location>
        <begin position="195"/>
        <end position="217"/>
    </location>
</feature>
<evidence type="ECO:0000256" key="1">
    <source>
        <dbReference type="ARBA" id="ARBA00004141"/>
    </source>
</evidence>
<evidence type="ECO:0000313" key="8">
    <source>
        <dbReference type="Proteomes" id="UP001295444"/>
    </source>
</evidence>
<dbReference type="PANTHER" id="PTHR15260">
    <property type="entry name" value="SARCOSPAN"/>
    <property type="match status" value="1"/>
</dbReference>
<dbReference type="GO" id="GO:0016010">
    <property type="term" value="C:dystrophin-associated glycoprotein complex"/>
    <property type="evidence" value="ECO:0007669"/>
    <property type="project" value="InterPro"/>
</dbReference>
<proteinExistence type="predicted"/>
<evidence type="ECO:0000256" key="5">
    <source>
        <dbReference type="SAM" id="MobiDB-lite"/>
    </source>
</evidence>
<gene>
    <name evidence="7" type="ORF">PECUL_23A014719</name>
</gene>
<dbReference type="GO" id="GO:0042383">
    <property type="term" value="C:sarcolemma"/>
    <property type="evidence" value="ECO:0007669"/>
    <property type="project" value="TreeGrafter"/>
</dbReference>
<dbReference type="EMBL" id="OW240914">
    <property type="protein sequence ID" value="CAH2278457.1"/>
    <property type="molecule type" value="Genomic_DNA"/>
</dbReference>
<keyword evidence="4 6" id="KW-0472">Membrane</keyword>
<accession>A0AAD1RUK0</accession>
<feature type="transmembrane region" description="Helical" evidence="6">
    <location>
        <begin position="119"/>
        <end position="147"/>
    </location>
</feature>
<keyword evidence="8" id="KW-1185">Reference proteome</keyword>
<keyword evidence="3 6" id="KW-1133">Transmembrane helix</keyword>
<dbReference type="AlphaFoldDB" id="A0AAD1RUK0"/>
<evidence type="ECO:0000313" key="7">
    <source>
        <dbReference type="EMBL" id="CAH2278457.1"/>
    </source>
</evidence>
<dbReference type="InterPro" id="IPR007237">
    <property type="entry name" value="CD20-like"/>
</dbReference>
<feature type="region of interest" description="Disordered" evidence="5">
    <location>
        <begin position="1"/>
        <end position="36"/>
    </location>
</feature>
<feature type="transmembrane region" description="Helical" evidence="6">
    <location>
        <begin position="54"/>
        <end position="76"/>
    </location>
</feature>
<keyword evidence="2 6" id="KW-0812">Transmembrane</keyword>